<organism evidence="1 2">
    <name type="scientific">Amycolatopsis rhizosphaerae</name>
    <dbReference type="NCBI Taxonomy" id="2053003"/>
    <lineage>
        <taxon>Bacteria</taxon>
        <taxon>Bacillati</taxon>
        <taxon>Actinomycetota</taxon>
        <taxon>Actinomycetes</taxon>
        <taxon>Pseudonocardiales</taxon>
        <taxon>Pseudonocardiaceae</taxon>
        <taxon>Amycolatopsis</taxon>
    </lineage>
</organism>
<name>A0A558D445_9PSEU</name>
<dbReference type="OrthoDB" id="5195471at2"/>
<comment type="caution">
    <text evidence="1">The sequence shown here is derived from an EMBL/GenBank/DDBJ whole genome shotgun (WGS) entry which is preliminary data.</text>
</comment>
<accession>A0A558D445</accession>
<protein>
    <submittedName>
        <fullName evidence="1">Uncharacterized protein</fullName>
    </submittedName>
</protein>
<dbReference type="RefSeq" id="WP_144586888.1">
    <property type="nucleotide sequence ID" value="NZ_VJWX01000059.1"/>
</dbReference>
<dbReference type="AlphaFoldDB" id="A0A558D445"/>
<proteinExistence type="predicted"/>
<reference evidence="1 2" key="1">
    <citation type="submission" date="2019-07" db="EMBL/GenBank/DDBJ databases">
        <authorList>
            <person name="Duangmal K."/>
            <person name="Teo W.F.A."/>
        </authorList>
    </citation>
    <scope>NUCLEOTIDE SEQUENCE [LARGE SCALE GENOMIC DNA]</scope>
    <source>
        <strain evidence="1 2">TBRC 6029</strain>
    </source>
</reference>
<dbReference type="EMBL" id="VJWX01000059">
    <property type="protein sequence ID" value="TVT55774.1"/>
    <property type="molecule type" value="Genomic_DNA"/>
</dbReference>
<gene>
    <name evidence="1" type="ORF">FNH05_09110</name>
</gene>
<sequence length="62" mass="7140">MNLQLSENEARALRELLVAHLGDLSAEIAATDNPGFRRELRERRDLLLRVRTTLEAELQQRA</sequence>
<keyword evidence="2" id="KW-1185">Reference proteome</keyword>
<reference evidence="1 2" key="2">
    <citation type="submission" date="2019-08" db="EMBL/GenBank/DDBJ databases">
        <title>Amycolatopsis acidicola sp. nov., isolated from peat swamp forest soil.</title>
        <authorList>
            <person name="Srisuk N."/>
        </authorList>
    </citation>
    <scope>NUCLEOTIDE SEQUENCE [LARGE SCALE GENOMIC DNA]</scope>
    <source>
        <strain evidence="1 2">TBRC 6029</strain>
    </source>
</reference>
<evidence type="ECO:0000313" key="2">
    <source>
        <dbReference type="Proteomes" id="UP000320011"/>
    </source>
</evidence>
<dbReference type="Proteomes" id="UP000320011">
    <property type="component" value="Unassembled WGS sequence"/>
</dbReference>
<evidence type="ECO:0000313" key="1">
    <source>
        <dbReference type="EMBL" id="TVT55774.1"/>
    </source>
</evidence>